<dbReference type="AlphaFoldDB" id="A0A5C6FD94"/>
<evidence type="ECO:0000256" key="4">
    <source>
        <dbReference type="PROSITE-ProRule" id="PRU00433"/>
    </source>
</evidence>
<dbReference type="Pfam" id="PF07587">
    <property type="entry name" value="PSD1"/>
    <property type="match status" value="1"/>
</dbReference>
<organism evidence="6 7">
    <name type="scientific">Rubripirellula tenax</name>
    <dbReference type="NCBI Taxonomy" id="2528015"/>
    <lineage>
        <taxon>Bacteria</taxon>
        <taxon>Pseudomonadati</taxon>
        <taxon>Planctomycetota</taxon>
        <taxon>Planctomycetia</taxon>
        <taxon>Pirellulales</taxon>
        <taxon>Pirellulaceae</taxon>
        <taxon>Rubripirellula</taxon>
    </lineage>
</organism>
<keyword evidence="3 4" id="KW-0408">Iron</keyword>
<evidence type="ECO:0000256" key="2">
    <source>
        <dbReference type="ARBA" id="ARBA00022723"/>
    </source>
</evidence>
<accession>A0A5C6FD94</accession>
<dbReference type="InterPro" id="IPR036909">
    <property type="entry name" value="Cyt_c-like_dom_sf"/>
</dbReference>
<dbReference type="Pfam" id="PF07583">
    <property type="entry name" value="PSCyt2"/>
    <property type="match status" value="1"/>
</dbReference>
<dbReference type="GO" id="GO:0046872">
    <property type="term" value="F:metal ion binding"/>
    <property type="evidence" value="ECO:0007669"/>
    <property type="project" value="UniProtKB-KW"/>
</dbReference>
<dbReference type="InterPro" id="IPR009056">
    <property type="entry name" value="Cyt_c-like_dom"/>
</dbReference>
<dbReference type="PROSITE" id="PS51007">
    <property type="entry name" value="CYTC"/>
    <property type="match status" value="1"/>
</dbReference>
<dbReference type="SUPFAM" id="SSF46626">
    <property type="entry name" value="Cytochrome c"/>
    <property type="match status" value="1"/>
</dbReference>
<evidence type="ECO:0000313" key="6">
    <source>
        <dbReference type="EMBL" id="TWU58712.1"/>
    </source>
</evidence>
<reference evidence="6 7" key="1">
    <citation type="submission" date="2019-02" db="EMBL/GenBank/DDBJ databases">
        <title>Deep-cultivation of Planctomycetes and their phenomic and genomic characterization uncovers novel biology.</title>
        <authorList>
            <person name="Wiegand S."/>
            <person name="Jogler M."/>
            <person name="Boedeker C."/>
            <person name="Pinto D."/>
            <person name="Vollmers J."/>
            <person name="Rivas-Marin E."/>
            <person name="Kohn T."/>
            <person name="Peeters S.H."/>
            <person name="Heuer A."/>
            <person name="Rast P."/>
            <person name="Oberbeckmann S."/>
            <person name="Bunk B."/>
            <person name="Jeske O."/>
            <person name="Meyerdierks A."/>
            <person name="Storesund J.E."/>
            <person name="Kallscheuer N."/>
            <person name="Luecker S."/>
            <person name="Lage O.M."/>
            <person name="Pohl T."/>
            <person name="Merkel B.J."/>
            <person name="Hornburger P."/>
            <person name="Mueller R.-W."/>
            <person name="Bruemmer F."/>
            <person name="Labrenz M."/>
            <person name="Spormann A.M."/>
            <person name="Op Den Camp H."/>
            <person name="Overmann J."/>
            <person name="Amann R."/>
            <person name="Jetten M.S.M."/>
            <person name="Mascher T."/>
            <person name="Medema M.H."/>
            <person name="Devos D.P."/>
            <person name="Kaster A.-K."/>
            <person name="Ovreas L."/>
            <person name="Rohde M."/>
            <person name="Galperin M.Y."/>
            <person name="Jogler C."/>
        </authorList>
    </citation>
    <scope>NUCLEOTIDE SEQUENCE [LARGE SCALE GENOMIC DNA]</scope>
    <source>
        <strain evidence="6 7">Poly51</strain>
    </source>
</reference>
<dbReference type="InterPro" id="IPR011444">
    <property type="entry name" value="DUF1549"/>
</dbReference>
<dbReference type="Proteomes" id="UP000318288">
    <property type="component" value="Unassembled WGS sequence"/>
</dbReference>
<dbReference type="EMBL" id="SJPW01000002">
    <property type="protein sequence ID" value="TWU58712.1"/>
    <property type="molecule type" value="Genomic_DNA"/>
</dbReference>
<sequence>MMGYSRADCNSRLILDSLAVQDHYPNSSPRTLVRIAITMMFVAGSASVSLAAESFDFVADIYSVLHRSCFECHGEERQDAGLRLDQESSLTESGILEADDPDNSELVRRIELPRNHDEVMPMIGDPLSKSEVRAIRKWIASGATWPDGFQPPPHWSYVLPTRPSLPTVSDRHWPQTPLDHFVLARLDDLGRAPSEAADPAVLLRRVHLDLIGLPPSLDEVRAFEADPSNEHYSRVVDQLLARTQFGEHWARPWLDLARYADSHGFQRDDLRDLWPYRDWVIRAINDDMPFDQFTIEQLAGDLLPDATESQKVATGFHRCSPTNVEAGALPEETRVEQVLDRVNTTATVWLGSTLECAQCHDHKFDPFTIKNYYQFAAFFNQTEIEADRSDPKTISSIRFLGPSMPIADAARDQKRRELELMKKPLVVERKALRSKYEVDLDDWAKRLAKDFKQSPQLHVMKITGFESEGTTDSYQVRNDGAVLLVGDDPPSSDRYLISAKIDASDIRAIRLDVLTDPSLPGTGPGRGDPVRNNFVLNEFSASLVRRDGIKTPLSFVGARADHSQGSYDVAMAIDGIEKTGWAIAPQFSRPHWALFTLEKPLNENGPVEVEFVLDQRFGNARTIGCLQLSAVSGNPDHDTIPDTIVSLLNKPSQKWSAKNRNALIDFRSQSDTAMLLLDKEIAAIDRSLSDVAPDTTQVMSELDQPRPSYVFMRGDYRSRGESVQPDTPAFLHSIEELSSGGNRLALAKWLIDPSNPLVARVTVNRIWADLFGEGIVRTREDFGIKGDRPSHPKLLDWLAVDFVQHGWSMKHLVKTIVMSKTYQQSSATSSELLEWDDQNRWLARGPRVRLDAETIRDNALAISGLISLDSFGPPIRPYQPNGLWTKVGGQKYDYVVSPGNQKHRRGVYVVIKRGAPYPSFTNFDAGSRFACTVRRSRSNTPLQALTLLNDPVYVEAAKAIALRAATSAKRQSVESTIYDEFRRCVAREPHVDEVQSMSSLWLNQSAELDAHPDRAKQLAVGQQLDGVSEIEFASWFGVANVMLNLHETITKE</sequence>
<dbReference type="PANTHER" id="PTHR35889">
    <property type="entry name" value="CYCLOINULO-OLIGOSACCHARIDE FRUCTANOTRANSFERASE-RELATED"/>
    <property type="match status" value="1"/>
</dbReference>
<feature type="domain" description="Cytochrome c" evidence="5">
    <location>
        <begin position="46"/>
        <end position="143"/>
    </location>
</feature>
<comment type="caution">
    <text evidence="6">The sequence shown here is derived from an EMBL/GenBank/DDBJ whole genome shotgun (WGS) entry which is preliminary data.</text>
</comment>
<proteinExistence type="predicted"/>
<dbReference type="Pfam" id="PF07635">
    <property type="entry name" value="PSCyt1"/>
    <property type="match status" value="1"/>
</dbReference>
<dbReference type="InterPro" id="IPR022655">
    <property type="entry name" value="DUF1553"/>
</dbReference>
<dbReference type="PANTHER" id="PTHR35889:SF3">
    <property type="entry name" value="F-BOX DOMAIN-CONTAINING PROTEIN"/>
    <property type="match status" value="1"/>
</dbReference>
<evidence type="ECO:0000259" key="5">
    <source>
        <dbReference type="PROSITE" id="PS51007"/>
    </source>
</evidence>
<name>A0A5C6FD94_9BACT</name>
<keyword evidence="1 4" id="KW-0349">Heme</keyword>
<keyword evidence="7" id="KW-1185">Reference proteome</keyword>
<dbReference type="GO" id="GO:0009055">
    <property type="term" value="F:electron transfer activity"/>
    <property type="evidence" value="ECO:0007669"/>
    <property type="project" value="InterPro"/>
</dbReference>
<evidence type="ECO:0000256" key="3">
    <source>
        <dbReference type="ARBA" id="ARBA00023004"/>
    </source>
</evidence>
<dbReference type="InterPro" id="IPR011429">
    <property type="entry name" value="Cyt_c_Planctomycete-type"/>
</dbReference>
<gene>
    <name evidence="6" type="ORF">Poly51_14920</name>
</gene>
<dbReference type="OrthoDB" id="127107at2"/>
<evidence type="ECO:0000313" key="7">
    <source>
        <dbReference type="Proteomes" id="UP000318288"/>
    </source>
</evidence>
<keyword evidence="2 4" id="KW-0479">Metal-binding</keyword>
<dbReference type="GO" id="GO:0020037">
    <property type="term" value="F:heme binding"/>
    <property type="evidence" value="ECO:0007669"/>
    <property type="project" value="InterPro"/>
</dbReference>
<protein>
    <submittedName>
        <fullName evidence="6">Planctomycete cytochrome C</fullName>
    </submittedName>
</protein>
<evidence type="ECO:0000256" key="1">
    <source>
        <dbReference type="ARBA" id="ARBA00022617"/>
    </source>
</evidence>